<dbReference type="PROSITE" id="PS51779">
    <property type="entry name" value="POTRA"/>
    <property type="match status" value="1"/>
</dbReference>
<reference evidence="9" key="1">
    <citation type="submission" date="2020-11" db="EMBL/GenBank/DDBJ databases">
        <title>Sequencing the genomes of 1000 actinobacteria strains.</title>
        <authorList>
            <person name="Klenk H.-P."/>
        </authorList>
    </citation>
    <scope>NUCLEOTIDE SEQUENCE</scope>
    <source>
        <strain evidence="9">DSM 45632</strain>
    </source>
</reference>
<keyword evidence="6" id="KW-0472">Membrane</keyword>
<organism evidence="9 10">
    <name type="scientific">Corynebacterium aquatimens</name>
    <dbReference type="NCBI Taxonomy" id="1190508"/>
    <lineage>
        <taxon>Bacteria</taxon>
        <taxon>Bacillati</taxon>
        <taxon>Actinomycetota</taxon>
        <taxon>Actinomycetes</taxon>
        <taxon>Mycobacteriales</taxon>
        <taxon>Corynebacteriaceae</taxon>
        <taxon>Corynebacterium</taxon>
    </lineage>
</organism>
<dbReference type="GO" id="GO:0051301">
    <property type="term" value="P:cell division"/>
    <property type="evidence" value="ECO:0007669"/>
    <property type="project" value="UniProtKB-KW"/>
</dbReference>
<dbReference type="RefSeq" id="WP_196824432.1">
    <property type="nucleotide sequence ID" value="NZ_CP046980.1"/>
</dbReference>
<evidence type="ECO:0000256" key="5">
    <source>
        <dbReference type="ARBA" id="ARBA00022989"/>
    </source>
</evidence>
<accession>A0A931E2B8</accession>
<keyword evidence="4" id="KW-0812">Transmembrane</keyword>
<dbReference type="Proteomes" id="UP000658613">
    <property type="component" value="Unassembled WGS sequence"/>
</dbReference>
<dbReference type="Pfam" id="PF08478">
    <property type="entry name" value="POTRA_1"/>
    <property type="match status" value="1"/>
</dbReference>
<evidence type="ECO:0000313" key="10">
    <source>
        <dbReference type="Proteomes" id="UP000658613"/>
    </source>
</evidence>
<evidence type="ECO:0000313" key="9">
    <source>
        <dbReference type="EMBL" id="MBG6121961.1"/>
    </source>
</evidence>
<name>A0A931E2B8_9CORY</name>
<evidence type="ECO:0000256" key="6">
    <source>
        <dbReference type="ARBA" id="ARBA00023136"/>
    </source>
</evidence>
<proteinExistence type="predicted"/>
<dbReference type="PANTHER" id="PTHR37820">
    <property type="entry name" value="CELL DIVISION PROTEIN DIVIB"/>
    <property type="match status" value="1"/>
</dbReference>
<evidence type="ECO:0000256" key="3">
    <source>
        <dbReference type="ARBA" id="ARBA00022618"/>
    </source>
</evidence>
<evidence type="ECO:0000256" key="2">
    <source>
        <dbReference type="ARBA" id="ARBA00022475"/>
    </source>
</evidence>
<evidence type="ECO:0000259" key="8">
    <source>
        <dbReference type="PROSITE" id="PS51779"/>
    </source>
</evidence>
<dbReference type="PANTHER" id="PTHR37820:SF1">
    <property type="entry name" value="CELL DIVISION PROTEIN FTSQ"/>
    <property type="match status" value="1"/>
</dbReference>
<dbReference type="InterPro" id="IPR034746">
    <property type="entry name" value="POTRA"/>
</dbReference>
<feature type="domain" description="POTRA" evidence="8">
    <location>
        <begin position="40"/>
        <end position="108"/>
    </location>
</feature>
<keyword evidence="7" id="KW-0131">Cell cycle</keyword>
<comment type="caution">
    <text evidence="9">The sequence shown here is derived from an EMBL/GenBank/DDBJ whole genome shotgun (WGS) entry which is preliminary data.</text>
</comment>
<dbReference type="GO" id="GO:0005886">
    <property type="term" value="C:plasma membrane"/>
    <property type="evidence" value="ECO:0007669"/>
    <property type="project" value="TreeGrafter"/>
</dbReference>
<comment type="subcellular location">
    <subcellularLocation>
        <location evidence="1">Membrane</location>
    </subcellularLocation>
</comment>
<dbReference type="Gene3D" id="3.10.20.310">
    <property type="entry name" value="membrane protein fhac"/>
    <property type="match status" value="1"/>
</dbReference>
<keyword evidence="10" id="KW-1185">Reference proteome</keyword>
<dbReference type="InterPro" id="IPR050487">
    <property type="entry name" value="FtsQ_DivIB"/>
</dbReference>
<gene>
    <name evidence="9" type="ORF">IW254_000930</name>
</gene>
<dbReference type="EMBL" id="JADOUE010000001">
    <property type="protein sequence ID" value="MBG6121961.1"/>
    <property type="molecule type" value="Genomic_DNA"/>
</dbReference>
<keyword evidence="5" id="KW-1133">Transmembrane helix</keyword>
<keyword evidence="3 9" id="KW-0132">Cell division</keyword>
<evidence type="ECO:0000256" key="1">
    <source>
        <dbReference type="ARBA" id="ARBA00004370"/>
    </source>
</evidence>
<sequence length="229" mass="24663">MSTKVSVKKSFPWGKALGAAVAVALLAAIVWAVVYFTPLCSLNSVEVEGNSRVSKDQIVDAVNVEHGTPLAQINVLEAGERVAAVPWVKSVTVSRDWPSSLVVDVEEYSVVAFRNRDGATELYGVEGYPFAVDTPPEGTIEITGDAARNPEVAKDAVNVVSSLSDNARGLISSIEARGPNEFALHLKDERLVVWGAAEDNKNKALAFDTVVQREGREFNISNPRLVTSR</sequence>
<dbReference type="AlphaFoldDB" id="A0A931E2B8"/>
<dbReference type="InterPro" id="IPR013685">
    <property type="entry name" value="POTRA_FtsQ_type"/>
</dbReference>
<protein>
    <submittedName>
        <fullName evidence="9">Cell division protein FtsQ</fullName>
    </submittedName>
</protein>
<keyword evidence="2" id="KW-1003">Cell membrane</keyword>
<evidence type="ECO:0000256" key="4">
    <source>
        <dbReference type="ARBA" id="ARBA00022692"/>
    </source>
</evidence>
<evidence type="ECO:0000256" key="7">
    <source>
        <dbReference type="ARBA" id="ARBA00023306"/>
    </source>
</evidence>